<evidence type="ECO:0000313" key="1">
    <source>
        <dbReference type="EMBL" id="JAD95218.1"/>
    </source>
</evidence>
<reference evidence="1" key="2">
    <citation type="journal article" date="2015" name="Data Brief">
        <title>Shoot transcriptome of the giant reed, Arundo donax.</title>
        <authorList>
            <person name="Barrero R.A."/>
            <person name="Guerrero F.D."/>
            <person name="Moolhuijzen P."/>
            <person name="Goolsby J.A."/>
            <person name="Tidwell J."/>
            <person name="Bellgard S.E."/>
            <person name="Bellgard M.I."/>
        </authorList>
    </citation>
    <scope>NUCLEOTIDE SEQUENCE</scope>
    <source>
        <tissue evidence="1">Shoot tissue taken approximately 20 cm above the soil surface</tissue>
    </source>
</reference>
<proteinExistence type="predicted"/>
<organism evidence="1">
    <name type="scientific">Arundo donax</name>
    <name type="common">Giant reed</name>
    <name type="synonym">Donax arundinaceus</name>
    <dbReference type="NCBI Taxonomy" id="35708"/>
    <lineage>
        <taxon>Eukaryota</taxon>
        <taxon>Viridiplantae</taxon>
        <taxon>Streptophyta</taxon>
        <taxon>Embryophyta</taxon>
        <taxon>Tracheophyta</taxon>
        <taxon>Spermatophyta</taxon>
        <taxon>Magnoliopsida</taxon>
        <taxon>Liliopsida</taxon>
        <taxon>Poales</taxon>
        <taxon>Poaceae</taxon>
        <taxon>PACMAD clade</taxon>
        <taxon>Arundinoideae</taxon>
        <taxon>Arundineae</taxon>
        <taxon>Arundo</taxon>
    </lineage>
</organism>
<sequence>MMCLQSQLCTSVWSISFLCTSRSPVESNTPDL</sequence>
<reference evidence="1" key="1">
    <citation type="submission" date="2014-09" db="EMBL/GenBank/DDBJ databases">
        <authorList>
            <person name="Magalhaes I.L.F."/>
            <person name="Oliveira U."/>
            <person name="Santos F.R."/>
            <person name="Vidigal T.H.D.A."/>
            <person name="Brescovit A.D."/>
            <person name="Santos A.J."/>
        </authorList>
    </citation>
    <scope>NUCLEOTIDE SEQUENCE</scope>
    <source>
        <tissue evidence="1">Shoot tissue taken approximately 20 cm above the soil surface</tissue>
    </source>
</reference>
<dbReference type="AlphaFoldDB" id="A0A0A9E858"/>
<protein>
    <submittedName>
        <fullName evidence="1">Uncharacterized protein</fullName>
    </submittedName>
</protein>
<name>A0A0A9E858_ARUDO</name>
<accession>A0A0A9E858</accession>
<dbReference type="EMBL" id="GBRH01202677">
    <property type="protein sequence ID" value="JAD95218.1"/>
    <property type="molecule type" value="Transcribed_RNA"/>
</dbReference>